<feature type="transmembrane region" description="Helical" evidence="1">
    <location>
        <begin position="14"/>
        <end position="36"/>
    </location>
</feature>
<dbReference type="HOGENOM" id="CLU_3323117_0_0_2"/>
<accession>G0EGN3</accession>
<reference evidence="2 3" key="1">
    <citation type="journal article" date="2011" name="Stand. Genomic Sci.">
        <title>Complete genome sequence of the hyperthermophilic chemolithoautotroph Pyrolobus fumarii type strain (1A).</title>
        <authorList>
            <person name="Anderson I."/>
            <person name="Goker M."/>
            <person name="Nolan M."/>
            <person name="Lucas S."/>
            <person name="Hammon N."/>
            <person name="Deshpande S."/>
            <person name="Cheng J.F."/>
            <person name="Tapia R."/>
            <person name="Han C."/>
            <person name="Goodwin L."/>
            <person name="Pitluck S."/>
            <person name="Huntemann M."/>
            <person name="Liolios K."/>
            <person name="Ivanova N."/>
            <person name="Pagani I."/>
            <person name="Mavromatis K."/>
            <person name="Ovchinikova G."/>
            <person name="Pati A."/>
            <person name="Chen A."/>
            <person name="Palaniappan K."/>
            <person name="Land M."/>
            <person name="Hauser L."/>
            <person name="Brambilla E.M."/>
            <person name="Huber H."/>
            <person name="Yasawong M."/>
            <person name="Rohde M."/>
            <person name="Spring S."/>
            <person name="Abt B."/>
            <person name="Sikorski J."/>
            <person name="Wirth R."/>
            <person name="Detter J.C."/>
            <person name="Woyke T."/>
            <person name="Bristow J."/>
            <person name="Eisen J.A."/>
            <person name="Markowitz V."/>
            <person name="Hugenholtz P."/>
            <person name="Kyrpides N.C."/>
            <person name="Klenk H.P."/>
            <person name="Lapidus A."/>
        </authorList>
    </citation>
    <scope>NUCLEOTIDE SEQUENCE [LARGE SCALE GENOMIC DNA]</scope>
    <source>
        <strain evidence="3">DSM 11204 / 1A</strain>
    </source>
</reference>
<protein>
    <submittedName>
        <fullName evidence="2">Uncharacterized protein</fullName>
    </submittedName>
</protein>
<keyword evidence="1" id="KW-1133">Transmembrane helix</keyword>
<evidence type="ECO:0000313" key="2">
    <source>
        <dbReference type="EMBL" id="AEM38407.1"/>
    </source>
</evidence>
<evidence type="ECO:0000256" key="1">
    <source>
        <dbReference type="SAM" id="Phobius"/>
    </source>
</evidence>
<proteinExistence type="predicted"/>
<dbReference type="InParanoid" id="G0EGN3"/>
<organism evidence="2 3">
    <name type="scientific">Pyrolobus fumarii (strain DSM 11204 / 1A)</name>
    <dbReference type="NCBI Taxonomy" id="694429"/>
    <lineage>
        <taxon>Archaea</taxon>
        <taxon>Thermoproteota</taxon>
        <taxon>Thermoprotei</taxon>
        <taxon>Desulfurococcales</taxon>
        <taxon>Pyrodictiaceae</taxon>
        <taxon>Pyrolobus</taxon>
    </lineage>
</organism>
<dbReference type="AlphaFoldDB" id="G0EGN3"/>
<dbReference type="KEGG" id="pfm:Pyrfu_0536"/>
<dbReference type="EMBL" id="CP002838">
    <property type="protein sequence ID" value="AEM38407.1"/>
    <property type="molecule type" value="Genomic_DNA"/>
</dbReference>
<keyword evidence="1" id="KW-0812">Transmembrane</keyword>
<name>G0EGN3_PYRF1</name>
<keyword evidence="3" id="KW-1185">Reference proteome</keyword>
<dbReference type="Proteomes" id="UP000001037">
    <property type="component" value="Chromosome"/>
</dbReference>
<evidence type="ECO:0000313" key="3">
    <source>
        <dbReference type="Proteomes" id="UP000001037"/>
    </source>
</evidence>
<sequence>MDGSDRIAVYAGQFAIQTLTLAGIALAAFTLALIGLRG</sequence>
<keyword evidence="1" id="KW-0472">Membrane</keyword>
<gene>
    <name evidence="2" type="ordered locus">Pyrfu_0536</name>
</gene>